<feature type="compositionally biased region" description="Basic and acidic residues" evidence="1">
    <location>
        <begin position="66"/>
        <end position="75"/>
    </location>
</feature>
<organism evidence="3 4">
    <name type="scientific">Jaculus jaculus</name>
    <name type="common">Lesser Egyptian jerboa</name>
    <dbReference type="NCBI Taxonomy" id="51337"/>
    <lineage>
        <taxon>Eukaryota</taxon>
        <taxon>Metazoa</taxon>
        <taxon>Chordata</taxon>
        <taxon>Craniata</taxon>
        <taxon>Vertebrata</taxon>
        <taxon>Euteleostomi</taxon>
        <taxon>Mammalia</taxon>
        <taxon>Eutheria</taxon>
        <taxon>Euarchontoglires</taxon>
        <taxon>Glires</taxon>
        <taxon>Rodentia</taxon>
        <taxon>Myomorpha</taxon>
        <taxon>Dipodoidea</taxon>
        <taxon>Dipodidae</taxon>
        <taxon>Dipodinae</taxon>
        <taxon>Jaculus</taxon>
    </lineage>
</organism>
<dbReference type="AlphaFoldDB" id="A0A8C5K7I7"/>
<feature type="compositionally biased region" description="Basic and acidic residues" evidence="1">
    <location>
        <begin position="26"/>
        <end position="38"/>
    </location>
</feature>
<feature type="signal peptide" evidence="2">
    <location>
        <begin position="1"/>
        <end position="15"/>
    </location>
</feature>
<gene>
    <name evidence="3" type="primary">Stbd1</name>
</gene>
<protein>
    <submittedName>
        <fullName evidence="3">Starch binding domain 1</fullName>
    </submittedName>
</protein>
<sequence>MGAVWSALLVGGGLAGALFLWLLRGDSGDPEKDGESQKDTPSGEAAAPGGEQGGGGGGPSPGPAKTEPDPKAGAK</sequence>
<dbReference type="Ensembl" id="ENSJJAT00000011031.1">
    <property type="protein sequence ID" value="ENSJJAP00000004788.1"/>
    <property type="gene ID" value="ENSJJAG00000009773.1"/>
</dbReference>
<evidence type="ECO:0000256" key="1">
    <source>
        <dbReference type="SAM" id="MobiDB-lite"/>
    </source>
</evidence>
<dbReference type="Proteomes" id="UP000694385">
    <property type="component" value="Unassembled WGS sequence"/>
</dbReference>
<feature type="compositionally biased region" description="Gly residues" evidence="1">
    <location>
        <begin position="50"/>
        <end position="59"/>
    </location>
</feature>
<evidence type="ECO:0000256" key="2">
    <source>
        <dbReference type="SAM" id="SignalP"/>
    </source>
</evidence>
<reference evidence="3" key="1">
    <citation type="submission" date="2025-08" db="UniProtKB">
        <authorList>
            <consortium name="Ensembl"/>
        </authorList>
    </citation>
    <scope>IDENTIFICATION</scope>
</reference>
<evidence type="ECO:0000313" key="4">
    <source>
        <dbReference type="Proteomes" id="UP000694385"/>
    </source>
</evidence>
<dbReference type="GeneTree" id="ENSGT00390000007731"/>
<feature type="chain" id="PRO_5034305359" evidence="2">
    <location>
        <begin position="16"/>
        <end position="75"/>
    </location>
</feature>
<evidence type="ECO:0000313" key="3">
    <source>
        <dbReference type="Ensembl" id="ENSJJAP00000004788.1"/>
    </source>
</evidence>
<accession>A0A8C5K7I7</accession>
<keyword evidence="2" id="KW-0732">Signal</keyword>
<name>A0A8C5K7I7_JACJA</name>
<proteinExistence type="predicted"/>
<reference evidence="3" key="2">
    <citation type="submission" date="2025-09" db="UniProtKB">
        <authorList>
            <consortium name="Ensembl"/>
        </authorList>
    </citation>
    <scope>IDENTIFICATION</scope>
</reference>
<feature type="region of interest" description="Disordered" evidence="1">
    <location>
        <begin position="24"/>
        <end position="75"/>
    </location>
</feature>
<keyword evidence="4" id="KW-1185">Reference proteome</keyword>